<feature type="region of interest" description="Disordered" evidence="1">
    <location>
        <begin position="806"/>
        <end position="832"/>
    </location>
</feature>
<keyword evidence="3" id="KW-1185">Reference proteome</keyword>
<dbReference type="Proteomes" id="UP000266723">
    <property type="component" value="Unassembled WGS sequence"/>
</dbReference>
<organism evidence="2 3">
    <name type="scientific">Brassica cretica</name>
    <name type="common">Mustard</name>
    <dbReference type="NCBI Taxonomy" id="69181"/>
    <lineage>
        <taxon>Eukaryota</taxon>
        <taxon>Viridiplantae</taxon>
        <taxon>Streptophyta</taxon>
        <taxon>Embryophyta</taxon>
        <taxon>Tracheophyta</taxon>
        <taxon>Spermatophyta</taxon>
        <taxon>Magnoliopsida</taxon>
        <taxon>eudicotyledons</taxon>
        <taxon>Gunneridae</taxon>
        <taxon>Pentapetalae</taxon>
        <taxon>rosids</taxon>
        <taxon>malvids</taxon>
        <taxon>Brassicales</taxon>
        <taxon>Brassicaceae</taxon>
        <taxon>Brassiceae</taxon>
        <taxon>Brassica</taxon>
    </lineage>
</organism>
<protein>
    <submittedName>
        <fullName evidence="2">Uncharacterized protein</fullName>
    </submittedName>
</protein>
<evidence type="ECO:0000313" key="2">
    <source>
        <dbReference type="EMBL" id="KAF3497985.1"/>
    </source>
</evidence>
<evidence type="ECO:0000313" key="3">
    <source>
        <dbReference type="Proteomes" id="UP000266723"/>
    </source>
</evidence>
<sequence length="1011" mass="115656">MKTLTGLDGRTEPSLTSGHFFELPSGVSSRTSTDLNPSGCDEMSWGRGLFIEDSNQSASGWWQPVCHFAWLRTHAQRHLVLHMACCMSRTHAGRHHSSQMSGCMTATHARHHSITHMAGRILRLHAQRHLVLLQVRMHVQLPCTATPHASRDTQLVRWLTPCSEPMQRATSRFSFRGKLHAEETSFFQSVELLNRRASKNVMLPKRPSNQSKTSSNYGRATYSTHSLLTINSSPISYFKASRSILIARDSTTTKILDHSFFLKGSYNLGLQIGNAPVLVDFHVLDIKLNLNSSLLLGRAFLSTVGAVCNLQTNQLCLILINPNAHYELIPVKKPLTISRRINDAGIIAACHCGDEYETEYSASIETHTATSIDSGNQKSTDIPHDESIDSSPDEWENDYYNPTIDAYTRQNMHTDEYGEDFEEERAIEYRAILDEEDKLLHHSSWKRNAPSFDMADLPSIDTQPQQRCRKRASTDTSYYKSVDIDLNRLRDGDYSIGSWADEHHHKSFAVETVTYTPRADKLQDSFTYEELLNMQKRDDTYQFQAEAAWGRTRFSQSIDTRYQQSINKLPQQSINNSNTTSIDNHSMPKTTVSEKDKLDNQYLTLDEFDIFKDPNGYAKAIDGRTLHKTTKEFYDTAGGIENSFKQRSRNTTHPSINIDVPTVTRQPKFGKIAYDPYGNWLFYWEEKDEYGVYRDDREFARDLDGHTIPVHNKDIRRLLDRASRDEPAYICLPQHASQFTQTKLVPEIYTKDEINEMFYGVCGEHDRNKEAFQMKLGGVYYPLNDSIIWLTTCMEEMKKDIARIQNATSTARPPSIDRRQPQSIDNRQLSSLDRHHYTTIDNRLTASIDTNPPRPHTMKSQPNFPTREEIDQLVEGIYRALETTEERLDERCDDIYFPMDLTISALTSKVEAIQGELVEILSYIARRPEASISIDRRNNKSFDTNHSTSINSDTNRGRLVPKMTSDMSNTPYHGKEISADTYATLTTFQFNLESLGERLQRIENTTAAMKQ</sequence>
<feature type="region of interest" description="Disordered" evidence="1">
    <location>
        <begin position="572"/>
        <end position="593"/>
    </location>
</feature>
<feature type="region of interest" description="Disordered" evidence="1">
    <location>
        <begin position="943"/>
        <end position="972"/>
    </location>
</feature>
<feature type="compositionally biased region" description="Polar residues" evidence="1">
    <location>
        <begin position="943"/>
        <end position="954"/>
    </location>
</feature>
<gene>
    <name evidence="2" type="ORF">DY000_02054930</name>
</gene>
<proteinExistence type="predicted"/>
<dbReference type="EMBL" id="QGKV02002055">
    <property type="protein sequence ID" value="KAF3497985.1"/>
    <property type="molecule type" value="Genomic_DNA"/>
</dbReference>
<evidence type="ECO:0000256" key="1">
    <source>
        <dbReference type="SAM" id="MobiDB-lite"/>
    </source>
</evidence>
<accession>A0ABQ7AK50</accession>
<feature type="compositionally biased region" description="Polar residues" evidence="1">
    <location>
        <begin position="368"/>
        <end position="380"/>
    </location>
</feature>
<feature type="compositionally biased region" description="Low complexity" evidence="1">
    <location>
        <begin position="572"/>
        <end position="582"/>
    </location>
</feature>
<comment type="caution">
    <text evidence="2">The sequence shown here is derived from an EMBL/GenBank/DDBJ whole genome shotgun (WGS) entry which is preliminary data.</text>
</comment>
<feature type="region of interest" description="Disordered" evidence="1">
    <location>
        <begin position="368"/>
        <end position="395"/>
    </location>
</feature>
<name>A0ABQ7AK50_BRACR</name>
<feature type="compositionally biased region" description="Polar residues" evidence="1">
    <location>
        <begin position="821"/>
        <end position="831"/>
    </location>
</feature>
<reference evidence="2 3" key="1">
    <citation type="journal article" date="2020" name="BMC Genomics">
        <title>Intraspecific diversification of the crop wild relative Brassica cretica Lam. using demographic model selection.</title>
        <authorList>
            <person name="Kioukis A."/>
            <person name="Michalopoulou V.A."/>
            <person name="Briers L."/>
            <person name="Pirintsos S."/>
            <person name="Studholme D.J."/>
            <person name="Pavlidis P."/>
            <person name="Sarris P.F."/>
        </authorList>
    </citation>
    <scope>NUCLEOTIDE SEQUENCE [LARGE SCALE GENOMIC DNA]</scope>
    <source>
        <strain evidence="3">cv. PFS-1207/04</strain>
    </source>
</reference>